<dbReference type="Pfam" id="PF14252">
    <property type="entry name" value="DUF4347"/>
    <property type="match status" value="1"/>
</dbReference>
<proteinExistence type="predicted"/>
<feature type="domain" description="DUF4347" evidence="1">
    <location>
        <begin position="8"/>
        <end position="83"/>
    </location>
</feature>
<keyword evidence="3" id="KW-1185">Reference proteome</keyword>
<accession>A0A8J7LFD1</accession>
<comment type="caution">
    <text evidence="2">The sequence shown here is derived from an EMBL/GenBank/DDBJ whole genome shotgun (WGS) entry which is preliminary data.</text>
</comment>
<protein>
    <submittedName>
        <fullName evidence="2">DUF4347 domain-containing protein</fullName>
    </submittedName>
</protein>
<evidence type="ECO:0000259" key="1">
    <source>
        <dbReference type="Pfam" id="PF14252"/>
    </source>
</evidence>
<name>A0A8J7LFD1_9NOST</name>
<dbReference type="EMBL" id="JAECZA010000052">
    <property type="protein sequence ID" value="MBH8573988.1"/>
    <property type="molecule type" value="Genomic_DNA"/>
</dbReference>
<evidence type="ECO:0000313" key="2">
    <source>
        <dbReference type="EMBL" id="MBH8573988.1"/>
    </source>
</evidence>
<dbReference type="InterPro" id="IPR025592">
    <property type="entry name" value="DUF4347"/>
</dbReference>
<dbReference type="Proteomes" id="UP000662314">
    <property type="component" value="Unassembled WGS sequence"/>
</dbReference>
<dbReference type="AlphaFoldDB" id="A0A8J7LFD1"/>
<evidence type="ECO:0000313" key="3">
    <source>
        <dbReference type="Proteomes" id="UP000662314"/>
    </source>
</evidence>
<gene>
    <name evidence="2" type="ORF">I8752_13340</name>
</gene>
<organism evidence="2 3">
    <name type="scientific">Dendronalium phyllosphericum CENA369</name>
    <dbReference type="NCBI Taxonomy" id="1725256"/>
    <lineage>
        <taxon>Bacteria</taxon>
        <taxon>Bacillati</taxon>
        <taxon>Cyanobacteriota</taxon>
        <taxon>Cyanophyceae</taxon>
        <taxon>Nostocales</taxon>
        <taxon>Nostocaceae</taxon>
        <taxon>Dendronalium</taxon>
        <taxon>Dendronalium phyllosphericum</taxon>
    </lineage>
</organism>
<reference evidence="2 3" key="1">
    <citation type="journal article" date="2021" name="Int. J. Syst. Evol. Microbiol.">
        <title>Amazonocrinis nigriterrae gen. nov., sp. nov., Atlanticothrix silvestris gen. nov., sp. nov. and Dendronalium phyllosphericum gen. nov., sp. nov., nostocacean cyanobacteria from Brazilian environments.</title>
        <authorList>
            <person name="Alvarenga D.O."/>
            <person name="Andreote A.P.D."/>
            <person name="Branco L.H.Z."/>
            <person name="Delbaje E."/>
            <person name="Cruz R.B."/>
            <person name="Varani A.M."/>
            <person name="Fiore M.F."/>
        </authorList>
    </citation>
    <scope>NUCLEOTIDE SEQUENCE [LARGE SCALE GENOMIC DNA]</scope>
    <source>
        <strain evidence="2 3">CENA369</strain>
    </source>
</reference>
<dbReference type="RefSeq" id="WP_214432807.1">
    <property type="nucleotide sequence ID" value="NZ_CAWPUQ010000287.1"/>
</dbReference>
<sequence>MNIKTASIIFFDASVSDYEILLEAVVSGTEAVVLDSSRDGVEQITQVLSHRRVESVHIVSHGSPGCLYLGNSQLSLSTMKYTSRGAVTFALTIICKIAL</sequence>